<keyword evidence="2" id="KW-1133">Transmembrane helix</keyword>
<evidence type="ECO:0000313" key="4">
    <source>
        <dbReference type="Proteomes" id="UP000637720"/>
    </source>
</evidence>
<reference evidence="3" key="2">
    <citation type="submission" date="2020-09" db="EMBL/GenBank/DDBJ databases">
        <authorList>
            <person name="Sun Q."/>
            <person name="Ohkuma M."/>
        </authorList>
    </citation>
    <scope>NUCLEOTIDE SEQUENCE</scope>
    <source>
        <strain evidence="3">JCM 14719</strain>
    </source>
</reference>
<dbReference type="NCBIfam" id="TIGR02831">
    <property type="entry name" value="spo_II_M"/>
    <property type="match status" value="1"/>
</dbReference>
<dbReference type="EMBL" id="BMOF01000056">
    <property type="protein sequence ID" value="GGK06740.1"/>
    <property type="molecule type" value="Genomic_DNA"/>
</dbReference>
<evidence type="ECO:0000313" key="3">
    <source>
        <dbReference type="EMBL" id="GGK06740.1"/>
    </source>
</evidence>
<comment type="function">
    <text evidence="1">Required for complete septum migration and engulfment of the forespore compartment during sporulation. Required for stabilizing and recruiting of SpoIIP to the septal membrane.</text>
</comment>
<accession>A0A8J3BA75</accession>
<keyword evidence="1 2" id="KW-0472">Membrane</keyword>
<organism evidence="3 4">
    <name type="scientific">Calditerricola satsumensis</name>
    <dbReference type="NCBI Taxonomy" id="373054"/>
    <lineage>
        <taxon>Bacteria</taxon>
        <taxon>Bacillati</taxon>
        <taxon>Bacillota</taxon>
        <taxon>Bacilli</taxon>
        <taxon>Bacillales</taxon>
        <taxon>Bacillaceae</taxon>
        <taxon>Calditerricola</taxon>
    </lineage>
</organism>
<proteinExistence type="predicted"/>
<evidence type="ECO:0000256" key="2">
    <source>
        <dbReference type="SAM" id="Phobius"/>
    </source>
</evidence>
<dbReference type="Pfam" id="PF01944">
    <property type="entry name" value="SpoIIM"/>
    <property type="match status" value="1"/>
</dbReference>
<evidence type="ECO:0000256" key="1">
    <source>
        <dbReference type="PIRNR" id="PIRNR038973"/>
    </source>
</evidence>
<gene>
    <name evidence="3" type="ORF">GCM10007043_21020</name>
</gene>
<comment type="subunit">
    <text evidence="1">Component of the MPD complex composed of SpoIIM, SpoIIP and SpoIID.</text>
</comment>
<name>A0A8J3BA75_9BACI</name>
<feature type="transmembrane region" description="Helical" evidence="2">
    <location>
        <begin position="125"/>
        <end position="154"/>
    </location>
</feature>
<feature type="transmembrane region" description="Helical" evidence="2">
    <location>
        <begin position="174"/>
        <end position="194"/>
    </location>
</feature>
<comment type="caution">
    <text evidence="3">The sequence shown here is derived from an EMBL/GenBank/DDBJ whole genome shotgun (WGS) entry which is preliminary data.</text>
</comment>
<feature type="transmembrane region" description="Helical" evidence="2">
    <location>
        <begin position="20"/>
        <end position="41"/>
    </location>
</feature>
<dbReference type="Proteomes" id="UP000637720">
    <property type="component" value="Unassembled WGS sequence"/>
</dbReference>
<reference evidence="3" key="1">
    <citation type="journal article" date="2014" name="Int. J. Syst. Evol. Microbiol.">
        <title>Complete genome sequence of Corynebacterium casei LMG S-19264T (=DSM 44701T), isolated from a smear-ripened cheese.</title>
        <authorList>
            <consortium name="US DOE Joint Genome Institute (JGI-PGF)"/>
            <person name="Walter F."/>
            <person name="Albersmeier A."/>
            <person name="Kalinowski J."/>
            <person name="Ruckert C."/>
        </authorList>
    </citation>
    <scope>NUCLEOTIDE SEQUENCE</scope>
    <source>
        <strain evidence="3">JCM 14719</strain>
    </source>
</reference>
<dbReference type="PIRSF" id="PIRSF038973">
    <property type="entry name" value="SpoIIM"/>
    <property type="match status" value="1"/>
</dbReference>
<keyword evidence="1" id="KW-0749">Sporulation</keyword>
<dbReference type="AlphaFoldDB" id="A0A8J3BA75"/>
<keyword evidence="1 2" id="KW-0812">Transmembrane</keyword>
<dbReference type="InterPro" id="IPR014196">
    <property type="entry name" value="SpoIIM"/>
</dbReference>
<dbReference type="InterPro" id="IPR002798">
    <property type="entry name" value="SpoIIM-like"/>
</dbReference>
<comment type="subcellular location">
    <subcellularLocation>
        <location evidence="1">Cell membrane</location>
        <topology evidence="1">Multi-pass membrane protein</topology>
    </subcellularLocation>
    <text evidence="1">Localizes to the sporulation septum and to the second division site within the mother cell. Before the start of engulfment localizes to the septal midpoint, then spreads throughout the septum prior to becoming enriched at the leading edge of the engulfing membrane, where it remains until the completion of membrane migration. Some remain partially trapped at the septum during engulfment and upon completion of engulfment become dispersed in the outer forespore membrane. Localization of the MPD complex to the septal membrane is dependent on SpoIIB.</text>
</comment>
<protein>
    <recommendedName>
        <fullName evidence="1">Stage II sporulation protein M</fullName>
    </recommendedName>
</protein>
<keyword evidence="1" id="KW-1003">Cell membrane</keyword>
<feature type="transmembrane region" description="Helical" evidence="2">
    <location>
        <begin position="82"/>
        <end position="105"/>
    </location>
</feature>
<dbReference type="RefSeq" id="WP_054673465.1">
    <property type="nucleotide sequence ID" value="NZ_BMOF01000056.1"/>
</dbReference>
<dbReference type="GO" id="GO:0030435">
    <property type="term" value="P:sporulation resulting in formation of a cellular spore"/>
    <property type="evidence" value="ECO:0007669"/>
    <property type="project" value="UniProtKB-KW"/>
</dbReference>
<dbReference type="GO" id="GO:0005886">
    <property type="term" value="C:plasma membrane"/>
    <property type="evidence" value="ECO:0007669"/>
    <property type="project" value="UniProtKB-SubCell"/>
</dbReference>
<keyword evidence="4" id="KW-1185">Reference proteome</keyword>
<sequence>MRFRVGQPLGYQPQQVLSLYVFALALFATGIAFGALAIGFLSPTQKHELSGSLGLFFSELRHGGVAEPELAFRYALGYHFKVLGLLWLLGLSVVGLPFIVVVVFLKGMVLGFTVGLLVSQSGWEGFLFALTAVVPPNLLVVPAVLVMSVAGMAFSLSLIRHHFLTRRQSLWPAFLRYAALVPVSTLALAVASWFQAYLSPAMMRLVAQMVSG</sequence>